<dbReference type="Proteomes" id="UP000076503">
    <property type="component" value="Unassembled WGS sequence"/>
</dbReference>
<comment type="subcellular location">
    <subcellularLocation>
        <location evidence="1">Membrane</location>
    </subcellularLocation>
</comment>
<name>A0A167DDC4_9GAMM</name>
<evidence type="ECO:0000259" key="4">
    <source>
        <dbReference type="Pfam" id="PF00144"/>
    </source>
</evidence>
<comment type="caution">
    <text evidence="5">The sequence shown here is derived from an EMBL/GenBank/DDBJ whole genome shotgun (WGS) entry which is preliminary data.</text>
</comment>
<evidence type="ECO:0000256" key="1">
    <source>
        <dbReference type="ARBA" id="ARBA00004370"/>
    </source>
</evidence>
<dbReference type="GO" id="GO:0016020">
    <property type="term" value="C:membrane"/>
    <property type="evidence" value="ECO:0007669"/>
    <property type="project" value="UniProtKB-SubCell"/>
</dbReference>
<protein>
    <recommendedName>
        <fullName evidence="4">Beta-lactamase-related domain-containing protein</fullName>
    </recommendedName>
</protein>
<proteinExistence type="predicted"/>
<evidence type="ECO:0000313" key="6">
    <source>
        <dbReference type="Proteomes" id="UP000076503"/>
    </source>
</evidence>
<evidence type="ECO:0000256" key="3">
    <source>
        <dbReference type="SAM" id="SignalP"/>
    </source>
</evidence>
<dbReference type="InterPro" id="IPR012338">
    <property type="entry name" value="Beta-lactam/transpept-like"/>
</dbReference>
<feature type="signal peptide" evidence="3">
    <location>
        <begin position="1"/>
        <end position="18"/>
    </location>
</feature>
<feature type="chain" id="PRO_5007885118" description="Beta-lactamase-related domain-containing protein" evidence="3">
    <location>
        <begin position="19"/>
        <end position="470"/>
    </location>
</feature>
<accession>A0A167DDC4</accession>
<dbReference type="Pfam" id="PF00144">
    <property type="entry name" value="Beta-lactamase"/>
    <property type="match status" value="1"/>
</dbReference>
<dbReference type="AlphaFoldDB" id="A0A167DDC4"/>
<evidence type="ECO:0000256" key="2">
    <source>
        <dbReference type="ARBA" id="ARBA00023136"/>
    </source>
</evidence>
<gene>
    <name evidence="5" type="ORF">N476_21005</name>
</gene>
<keyword evidence="3" id="KW-0732">Signal</keyword>
<dbReference type="Gene3D" id="3.40.710.10">
    <property type="entry name" value="DD-peptidase/beta-lactamase superfamily"/>
    <property type="match status" value="1"/>
</dbReference>
<dbReference type="SUPFAM" id="SSF56601">
    <property type="entry name" value="beta-lactamase/transpeptidase-like"/>
    <property type="match status" value="1"/>
</dbReference>
<dbReference type="EMBL" id="AUXZ01000090">
    <property type="protein sequence ID" value="KZN48695.1"/>
    <property type="molecule type" value="Genomic_DNA"/>
</dbReference>
<dbReference type="RefSeq" id="WP_063362959.1">
    <property type="nucleotide sequence ID" value="NZ_AUXZ01000090.1"/>
</dbReference>
<dbReference type="PANTHER" id="PTHR46825">
    <property type="entry name" value="D-ALANYL-D-ALANINE-CARBOXYPEPTIDASE/ENDOPEPTIDASE AMPH"/>
    <property type="match status" value="1"/>
</dbReference>
<dbReference type="PATRIC" id="fig|1365251.3.peg.3661"/>
<feature type="domain" description="Beta-lactamase-related" evidence="4">
    <location>
        <begin position="151"/>
        <end position="454"/>
    </location>
</feature>
<keyword evidence="2" id="KW-0472">Membrane</keyword>
<organism evidence="5 6">
    <name type="scientific">Pseudoalteromonas luteoviolacea H33</name>
    <dbReference type="NCBI Taxonomy" id="1365251"/>
    <lineage>
        <taxon>Bacteria</taxon>
        <taxon>Pseudomonadati</taxon>
        <taxon>Pseudomonadota</taxon>
        <taxon>Gammaproteobacteria</taxon>
        <taxon>Alteromonadales</taxon>
        <taxon>Pseudoalteromonadaceae</taxon>
        <taxon>Pseudoalteromonas</taxon>
    </lineage>
</organism>
<dbReference type="InterPro" id="IPR001466">
    <property type="entry name" value="Beta-lactam-related"/>
</dbReference>
<dbReference type="PANTHER" id="PTHR46825:SF11">
    <property type="entry name" value="PENICILLIN-BINDING PROTEIN 4"/>
    <property type="match status" value="1"/>
</dbReference>
<evidence type="ECO:0000313" key="5">
    <source>
        <dbReference type="EMBL" id="KZN48695.1"/>
    </source>
</evidence>
<reference evidence="5 6" key="1">
    <citation type="submission" date="2013-07" db="EMBL/GenBank/DDBJ databases">
        <title>Comparative Genomic and Metabolomic Analysis of Twelve Strains of Pseudoalteromonas luteoviolacea.</title>
        <authorList>
            <person name="Vynne N.G."/>
            <person name="Mansson M."/>
            <person name="Gram L."/>
        </authorList>
    </citation>
    <scope>NUCLEOTIDE SEQUENCE [LARGE SCALE GENOMIC DNA]</scope>
    <source>
        <strain evidence="5 6">H33</strain>
    </source>
</reference>
<sequence length="470" mass="52842">MKSFILLLLLVFSGQLLAKEALSNSFLQLFNKGDRHDAKDYLSKNMSQSRIQTYGIEAHVGAFLNIQNTHGKLTLIKELSEENNNERLLVKSENHQLTYTLMINREAQKPHGMNYFYLRDMPDKEKTKAGLSNQKVASELAILMERLGNNDAFSGVVLVAKGEKVIFNQAVGFANREWRVKNTLDTRFALGSINKMFTALAALKLVEQGKLKLDDKLVDYVDRSWLPEGEVEKITVRHLMTHTSGLGNFFNDEFNDSNKELYRDLESYKPLIAGTPLHFSPGSRNRYSNSGMLMLGLVIEKASDLSYYDFVQKYIYDQANMADSGSFELDSTTPKLATGYLKRMHSDNWVKSTYTRAVKGSPAGGGFSTSKDLHRFALALTNYKLLNEELTEQAYSEKSAYNSAKWYGYGFSIGGQPSNRIVGHGGAYLGVDARLDIHLDTGYVVVILANQSDAVSPVRRQINELLEKVE</sequence>
<dbReference type="InterPro" id="IPR050491">
    <property type="entry name" value="AmpC-like"/>
</dbReference>
<dbReference type="OrthoDB" id="9799367at2"/>